<protein>
    <submittedName>
        <fullName evidence="4">AraC family transcriptional regulator</fullName>
    </submittedName>
</protein>
<dbReference type="InterPro" id="IPR029062">
    <property type="entry name" value="Class_I_gatase-like"/>
</dbReference>
<dbReference type="InterPro" id="IPR009057">
    <property type="entry name" value="Homeodomain-like_sf"/>
</dbReference>
<keyword evidence="1" id="KW-0805">Transcription regulation</keyword>
<dbReference type="InterPro" id="IPR052158">
    <property type="entry name" value="INH-QAR"/>
</dbReference>
<evidence type="ECO:0000259" key="3">
    <source>
        <dbReference type="PROSITE" id="PS01124"/>
    </source>
</evidence>
<keyword evidence="2" id="KW-0804">Transcription</keyword>
<dbReference type="PANTHER" id="PTHR43130">
    <property type="entry name" value="ARAC-FAMILY TRANSCRIPTIONAL REGULATOR"/>
    <property type="match status" value="1"/>
</dbReference>
<feature type="domain" description="HTH araC/xylS-type" evidence="3">
    <location>
        <begin position="231"/>
        <end position="329"/>
    </location>
</feature>
<accession>A0ABQ1HQA6</accession>
<dbReference type="Pfam" id="PF12833">
    <property type="entry name" value="HTH_18"/>
    <property type="match status" value="1"/>
</dbReference>
<evidence type="ECO:0000313" key="4">
    <source>
        <dbReference type="EMBL" id="GGA84066.1"/>
    </source>
</evidence>
<dbReference type="PROSITE" id="PS01124">
    <property type="entry name" value="HTH_ARAC_FAMILY_2"/>
    <property type="match status" value="1"/>
</dbReference>
<dbReference type="SMART" id="SM00342">
    <property type="entry name" value="HTH_ARAC"/>
    <property type="match status" value="1"/>
</dbReference>
<gene>
    <name evidence="4" type="ORF">GCM10011521_23050</name>
</gene>
<organism evidence="4 5">
    <name type="scientific">Arenimonas soli</name>
    <dbReference type="NCBI Taxonomy" id="2269504"/>
    <lineage>
        <taxon>Bacteria</taxon>
        <taxon>Pseudomonadati</taxon>
        <taxon>Pseudomonadota</taxon>
        <taxon>Gammaproteobacteria</taxon>
        <taxon>Lysobacterales</taxon>
        <taxon>Lysobacteraceae</taxon>
        <taxon>Arenimonas</taxon>
    </lineage>
</organism>
<evidence type="ECO:0000256" key="1">
    <source>
        <dbReference type="ARBA" id="ARBA00023015"/>
    </source>
</evidence>
<dbReference type="PANTHER" id="PTHR43130:SF3">
    <property type="entry name" value="HTH-TYPE TRANSCRIPTIONAL REGULATOR RV1931C"/>
    <property type="match status" value="1"/>
</dbReference>
<dbReference type="SUPFAM" id="SSF52317">
    <property type="entry name" value="Class I glutamine amidotransferase-like"/>
    <property type="match status" value="1"/>
</dbReference>
<sequence length="335" mass="37012">MSPADGRFTLGLLAMDGAMPSSYTGVMDLLRIAQKLAQLRDPATKLKLESVLVGARGQATITLDGDLVIGPVNSPDRALDLLLVPGYMHASVHDALERVRGYGPEIELLRALSLRGVPLAANCCGSLLLAEAGLLDGHEATTSWWLDGAFRSHYPRVRLDVQRMVVEDGSIATTGASTAVMGYLLQVLARVADPALAQNTARMMLLDPDRTSQAPYISLALAERPRHSLSEKAEGFLQRELHRELTIAELARHCGTSERSLLRHFRQHYNASPLAHLQHLRVERAKALLETTLLSFDEIVERCGYSDSSSFRKLFKRATSLTPADYRERFRLRPH</sequence>
<comment type="caution">
    <text evidence="4">The sequence shown here is derived from an EMBL/GenBank/DDBJ whole genome shotgun (WGS) entry which is preliminary data.</text>
</comment>
<evidence type="ECO:0000313" key="5">
    <source>
        <dbReference type="Proteomes" id="UP000623419"/>
    </source>
</evidence>
<dbReference type="SUPFAM" id="SSF46689">
    <property type="entry name" value="Homeodomain-like"/>
    <property type="match status" value="2"/>
</dbReference>
<name>A0ABQ1HQA6_9GAMM</name>
<proteinExistence type="predicted"/>
<keyword evidence="5" id="KW-1185">Reference proteome</keyword>
<dbReference type="EMBL" id="BMKC01000003">
    <property type="protein sequence ID" value="GGA84066.1"/>
    <property type="molecule type" value="Genomic_DNA"/>
</dbReference>
<dbReference type="RefSeq" id="WP_188664332.1">
    <property type="nucleotide sequence ID" value="NZ_BMKC01000003.1"/>
</dbReference>
<dbReference type="Proteomes" id="UP000623419">
    <property type="component" value="Unassembled WGS sequence"/>
</dbReference>
<dbReference type="InterPro" id="IPR018060">
    <property type="entry name" value="HTH_AraC"/>
</dbReference>
<evidence type="ECO:0000256" key="2">
    <source>
        <dbReference type="ARBA" id="ARBA00023163"/>
    </source>
</evidence>
<reference evidence="5" key="1">
    <citation type="journal article" date="2019" name="Int. J. Syst. Evol. Microbiol.">
        <title>The Global Catalogue of Microorganisms (GCM) 10K type strain sequencing project: providing services to taxonomists for standard genome sequencing and annotation.</title>
        <authorList>
            <consortium name="The Broad Institute Genomics Platform"/>
            <consortium name="The Broad Institute Genome Sequencing Center for Infectious Disease"/>
            <person name="Wu L."/>
            <person name="Ma J."/>
        </authorList>
    </citation>
    <scope>NUCLEOTIDE SEQUENCE [LARGE SCALE GENOMIC DNA]</scope>
    <source>
        <strain evidence="5">CGMCC 1.15905</strain>
    </source>
</reference>
<dbReference type="Gene3D" id="1.10.10.60">
    <property type="entry name" value="Homeodomain-like"/>
    <property type="match status" value="1"/>
</dbReference>
<dbReference type="Gene3D" id="3.40.50.880">
    <property type="match status" value="1"/>
</dbReference>